<dbReference type="PANTHER" id="PTHR47470">
    <property type="entry name" value="CHOLESTEROL OXIDASE"/>
    <property type="match status" value="1"/>
</dbReference>
<evidence type="ECO:0000256" key="12">
    <source>
        <dbReference type="ARBA" id="ARBA00049723"/>
    </source>
</evidence>
<comment type="pathway">
    <text evidence="11">Steroid metabolism; cholesterol degradation.</text>
</comment>
<dbReference type="PANTHER" id="PTHR47470:SF1">
    <property type="entry name" value="FAD-DEPENDENT OXIDOREDUCTASE 2 FAD BINDING DOMAIN-CONTAINING PROTEIN"/>
    <property type="match status" value="1"/>
</dbReference>
<dbReference type="InterPro" id="IPR000172">
    <property type="entry name" value="GMC_OxRdtase_N"/>
</dbReference>
<evidence type="ECO:0000256" key="8">
    <source>
        <dbReference type="ARBA" id="ARBA00023221"/>
    </source>
</evidence>
<dbReference type="EC" id="5.3.3.1" evidence="10"/>
<dbReference type="EC" id="1.1.3.6" evidence="12"/>
<keyword evidence="8" id="KW-0753">Steroid metabolism</keyword>
<dbReference type="GO" id="GO:0008203">
    <property type="term" value="P:cholesterol metabolic process"/>
    <property type="evidence" value="ECO:0007669"/>
    <property type="project" value="UniProtKB-KW"/>
</dbReference>
<feature type="domain" description="Rhodanese" evidence="15">
    <location>
        <begin position="7"/>
        <end position="48"/>
    </location>
</feature>
<evidence type="ECO:0000256" key="2">
    <source>
        <dbReference type="ARBA" id="ARBA00022548"/>
    </source>
</evidence>
<dbReference type="AlphaFoldDB" id="A0A6J7F3E6"/>
<dbReference type="InterPro" id="IPR001763">
    <property type="entry name" value="Rhodanese-like_dom"/>
</dbReference>
<sequence>MKHQFDVVVIGSGFGGSVAALRLREKGYSVAVLEAGKRFEEKDFPKTSWRLRKFLFMPALGFYGIQRIHALPDVMILCGAGVGGGSLVYANTLYQPGDEYFSDKQWDSITNWKAELLPWYDQASRMLGVVTNPYFSPSDRVMKEVAEEMGVGETFKLAPLGIYFGKGEGVESADPYFGGVGPARKGCTNCGECMTGCRHNAKNTLPKNYLGLAESAGAEVFPLTTATAVEQVADGSWVVTTEKTGDYGVFYGRKKFYAKDVVVAAGAFNTQKLLHRMKSKGKLPLISDMLGKLSRTNSEALTGALLKDPSLDFTRGAAITSSFFPNPHTHVEPVRYGKGSNSMGLLQTFATDGVTPKLRRKHWVKQFVSNPGLVFQILNVRRWSERTVIALVMQNIDSSITVSSKRKFFGWGLTSNNDLEKPNITYIPEANDVVRRISEKYNGIAGGNVGEPIGAPFTAHFLGGCVIGKDSHSGVIDPYHRVWNYPSLHIVDGSTITANLGVNPSLTITAQAERAFSLWPNKNGADLRPQQGSAYIQMTPIKPNAPFVPVGAHGELK</sequence>
<dbReference type="SUPFAM" id="SSF51905">
    <property type="entry name" value="FAD/NAD(P)-binding domain"/>
    <property type="match status" value="1"/>
</dbReference>
<organism evidence="16">
    <name type="scientific">freshwater metagenome</name>
    <dbReference type="NCBI Taxonomy" id="449393"/>
    <lineage>
        <taxon>unclassified sequences</taxon>
        <taxon>metagenomes</taxon>
        <taxon>ecological metagenomes</taxon>
    </lineage>
</organism>
<keyword evidence="4" id="KW-0274">FAD</keyword>
<keyword evidence="5" id="KW-0560">Oxidoreductase</keyword>
<keyword evidence="7" id="KW-1207">Sterol metabolism</keyword>
<dbReference type="GO" id="GO:0004769">
    <property type="term" value="F:steroid Delta-isomerase activity"/>
    <property type="evidence" value="ECO:0007669"/>
    <property type="project" value="UniProtKB-EC"/>
</dbReference>
<keyword evidence="6" id="KW-0443">Lipid metabolism</keyword>
<name>A0A6J7F3E6_9ZZZZ</name>
<reference evidence="16" key="1">
    <citation type="submission" date="2020-05" db="EMBL/GenBank/DDBJ databases">
        <authorList>
            <person name="Chiriac C."/>
            <person name="Salcher M."/>
            <person name="Ghai R."/>
            <person name="Kavagutti S V."/>
        </authorList>
    </citation>
    <scope>NUCLEOTIDE SEQUENCE</scope>
</reference>
<evidence type="ECO:0000256" key="5">
    <source>
        <dbReference type="ARBA" id="ARBA00023002"/>
    </source>
</evidence>
<evidence type="ECO:0000313" key="16">
    <source>
        <dbReference type="EMBL" id="CAB4888134.1"/>
    </source>
</evidence>
<dbReference type="InterPro" id="IPR003953">
    <property type="entry name" value="FAD-dep_OxRdtase_2_FAD-bd"/>
</dbReference>
<evidence type="ECO:0000256" key="7">
    <source>
        <dbReference type="ARBA" id="ARBA00023166"/>
    </source>
</evidence>
<evidence type="ECO:0000256" key="14">
    <source>
        <dbReference type="ARBA" id="ARBA00049778"/>
    </source>
</evidence>
<accession>A0A6J7F3E6</accession>
<protein>
    <recommendedName>
        <fullName evidence="13">Cholesterol oxidase</fullName>
        <ecNumber evidence="12">1.1.3.6</ecNumber>
        <ecNumber evidence="10">5.3.3.1</ecNumber>
    </recommendedName>
    <alternativeName>
        <fullName evidence="14">Cholesterol isomerase</fullName>
    </alternativeName>
</protein>
<gene>
    <name evidence="16" type="ORF">UFOPK3482_01045</name>
</gene>
<keyword evidence="3" id="KW-0285">Flavoprotein</keyword>
<dbReference type="InterPro" id="IPR007867">
    <property type="entry name" value="GMC_OxRtase_C"/>
</dbReference>
<keyword evidence="9" id="KW-0413">Isomerase</keyword>
<evidence type="ECO:0000259" key="15">
    <source>
        <dbReference type="PROSITE" id="PS50206"/>
    </source>
</evidence>
<dbReference type="PROSITE" id="PS50206">
    <property type="entry name" value="RHODANESE_3"/>
    <property type="match status" value="1"/>
</dbReference>
<evidence type="ECO:0000256" key="9">
    <source>
        <dbReference type="ARBA" id="ARBA00023235"/>
    </source>
</evidence>
<evidence type="ECO:0000256" key="1">
    <source>
        <dbReference type="ARBA" id="ARBA00001974"/>
    </source>
</evidence>
<evidence type="ECO:0000256" key="4">
    <source>
        <dbReference type="ARBA" id="ARBA00022827"/>
    </source>
</evidence>
<evidence type="ECO:0000256" key="13">
    <source>
        <dbReference type="ARBA" id="ARBA00049744"/>
    </source>
</evidence>
<dbReference type="InterPro" id="IPR052542">
    <property type="entry name" value="Cholesterol_Oxidase"/>
</dbReference>
<dbReference type="Pfam" id="PF00732">
    <property type="entry name" value="GMC_oxred_N"/>
    <property type="match status" value="1"/>
</dbReference>
<dbReference type="Pfam" id="PF00890">
    <property type="entry name" value="FAD_binding_2"/>
    <property type="match status" value="1"/>
</dbReference>
<dbReference type="InterPro" id="IPR036188">
    <property type="entry name" value="FAD/NAD-bd_sf"/>
</dbReference>
<dbReference type="EMBL" id="CAFBLZ010000102">
    <property type="protein sequence ID" value="CAB4888134.1"/>
    <property type="molecule type" value="Genomic_DNA"/>
</dbReference>
<keyword evidence="2" id="KW-0153">Cholesterol metabolism</keyword>
<evidence type="ECO:0000256" key="11">
    <source>
        <dbReference type="ARBA" id="ARBA00049645"/>
    </source>
</evidence>
<dbReference type="GO" id="GO:0050660">
    <property type="term" value="F:flavin adenine dinucleotide binding"/>
    <property type="evidence" value="ECO:0007669"/>
    <property type="project" value="InterPro"/>
</dbReference>
<evidence type="ECO:0000256" key="10">
    <source>
        <dbReference type="ARBA" id="ARBA00038856"/>
    </source>
</evidence>
<dbReference type="Pfam" id="PF05199">
    <property type="entry name" value="GMC_oxred_C"/>
    <property type="match status" value="1"/>
</dbReference>
<evidence type="ECO:0000256" key="3">
    <source>
        <dbReference type="ARBA" id="ARBA00022630"/>
    </source>
</evidence>
<proteinExistence type="predicted"/>
<evidence type="ECO:0000256" key="6">
    <source>
        <dbReference type="ARBA" id="ARBA00023098"/>
    </source>
</evidence>
<comment type="cofactor">
    <cofactor evidence="1">
        <name>FAD</name>
        <dbReference type="ChEBI" id="CHEBI:57692"/>
    </cofactor>
</comment>
<dbReference type="Gene3D" id="3.50.50.60">
    <property type="entry name" value="FAD/NAD(P)-binding domain"/>
    <property type="match status" value="3"/>
</dbReference>
<dbReference type="GO" id="GO:0016995">
    <property type="term" value="F:cholesterol oxidase activity"/>
    <property type="evidence" value="ECO:0007669"/>
    <property type="project" value="UniProtKB-EC"/>
</dbReference>